<evidence type="ECO:0000256" key="3">
    <source>
        <dbReference type="ARBA" id="ARBA00022729"/>
    </source>
</evidence>
<feature type="signal peptide" evidence="8">
    <location>
        <begin position="1"/>
        <end position="20"/>
    </location>
</feature>
<protein>
    <recommendedName>
        <fullName evidence="9">P/Homo B domain-containing protein</fullName>
    </recommendedName>
</protein>
<name>A0ABN8LV41_9CNID</name>
<sequence length="564" mass="62148">MQSILLLFNLSTFLIFGSNALEYSNRWTVQIDGDNDEADRLAFKHGFVNHGKVIDDYYSFENNKVDKISSLPSAYVHKGLLSEPNVKMVEQQEMKSFKLLSSESVHFNDARWPEMWYINRIDGPTHNVIDVWKRGFTSKGVVVAVVDEGFDPEHPEIKANYLQNASLDVVDNDFVPVSSTNEPQYGHGEKSAGVIAAVFNNSNCGVGLAYNAKLGGIRLFFKEKASDADTARALSHATNLIDIYSNSWGPNDKGLEVEGPGYLTQRALKKGVEKGRKGLGSIYVFAAGNGGVLVRDSCAFNGYVNNIYTIAISGIKSDGSIPAFAEPCAGIIAVTYTKDMFEGSRKVITADANKACTGDFGASSAAAAMASGLIALMLSANGGLSWRDVQHIIIRTARQDVIRYRDADWKRNKAGLRVNDYVGFGFMDASKMIDAAIRWTRVPPKVNCSIPRRGINEIIKAHKKSEVLISLTDWKNNCDGTINYLEHVEVSVNLTYTLRGELLIKLTSPQGTVSKLTHYREADAAFGAKDLNWVLMTLHHWGENAKGVWKLSLESSHPEHYNTG</sequence>
<dbReference type="SUPFAM" id="SSF52743">
    <property type="entry name" value="Subtilisin-like"/>
    <property type="match status" value="1"/>
</dbReference>
<dbReference type="InterPro" id="IPR036852">
    <property type="entry name" value="Peptidase_S8/S53_dom_sf"/>
</dbReference>
<dbReference type="PANTHER" id="PTHR42884:SF31">
    <property type="entry name" value="PROPROTEIN CONVERTASE SUBTILISIN_KEXIN TYPE 5"/>
    <property type="match status" value="1"/>
</dbReference>
<proteinExistence type="inferred from homology"/>
<keyword evidence="2" id="KW-0165">Cleavage on pair of basic residues</keyword>
<keyword evidence="6" id="KW-0865">Zymogen</keyword>
<dbReference type="Pfam" id="PF01483">
    <property type="entry name" value="P_proprotein"/>
    <property type="match status" value="1"/>
</dbReference>
<evidence type="ECO:0000256" key="8">
    <source>
        <dbReference type="SAM" id="SignalP"/>
    </source>
</evidence>
<dbReference type="Proteomes" id="UP001159427">
    <property type="component" value="Unassembled WGS sequence"/>
</dbReference>
<dbReference type="PANTHER" id="PTHR42884">
    <property type="entry name" value="PROPROTEIN CONVERTASE SUBTILISIN/KEXIN-RELATED"/>
    <property type="match status" value="1"/>
</dbReference>
<dbReference type="PROSITE" id="PS51829">
    <property type="entry name" value="P_HOMO_B"/>
    <property type="match status" value="1"/>
</dbReference>
<keyword evidence="11" id="KW-1185">Reference proteome</keyword>
<evidence type="ECO:0000313" key="11">
    <source>
        <dbReference type="Proteomes" id="UP001159427"/>
    </source>
</evidence>
<dbReference type="SUPFAM" id="SSF49785">
    <property type="entry name" value="Galactose-binding domain-like"/>
    <property type="match status" value="1"/>
</dbReference>
<gene>
    <name evidence="10" type="ORF">PEVE_00002558</name>
</gene>
<evidence type="ECO:0000259" key="9">
    <source>
        <dbReference type="PROSITE" id="PS51829"/>
    </source>
</evidence>
<dbReference type="EMBL" id="CALNXI010000115">
    <property type="protein sequence ID" value="CAH3019419.1"/>
    <property type="molecule type" value="Genomic_DNA"/>
</dbReference>
<keyword evidence="5 7" id="KW-0720">Serine protease</keyword>
<evidence type="ECO:0000256" key="7">
    <source>
        <dbReference type="PROSITE-ProRule" id="PRU01240"/>
    </source>
</evidence>
<feature type="active site" description="Charge relay system" evidence="7">
    <location>
        <position position="364"/>
    </location>
</feature>
<feature type="non-terminal residue" evidence="10">
    <location>
        <position position="564"/>
    </location>
</feature>
<comment type="caution">
    <text evidence="10">The sequence shown here is derived from an EMBL/GenBank/DDBJ whole genome shotgun (WGS) entry which is preliminary data.</text>
</comment>
<accession>A0ABN8LV41</accession>
<feature type="domain" description="P/Homo B" evidence="9">
    <location>
        <begin position="441"/>
        <end position="564"/>
    </location>
</feature>
<dbReference type="InterPro" id="IPR000209">
    <property type="entry name" value="Peptidase_S8/S53_dom"/>
</dbReference>
<dbReference type="CDD" id="cd04059">
    <property type="entry name" value="Peptidases_S8_Protein_convertases_Kexins_Furin-like"/>
    <property type="match status" value="1"/>
</dbReference>
<feature type="chain" id="PRO_5045747357" description="P/Homo B domain-containing protein" evidence="8">
    <location>
        <begin position="21"/>
        <end position="564"/>
    </location>
</feature>
<feature type="active site" description="Charge relay system" evidence="7">
    <location>
        <position position="147"/>
    </location>
</feature>
<reference evidence="10 11" key="1">
    <citation type="submission" date="2022-05" db="EMBL/GenBank/DDBJ databases">
        <authorList>
            <consortium name="Genoscope - CEA"/>
            <person name="William W."/>
        </authorList>
    </citation>
    <scope>NUCLEOTIDE SEQUENCE [LARGE SCALE GENOMIC DNA]</scope>
</reference>
<feature type="active site" description="Charge relay system" evidence="7">
    <location>
        <position position="187"/>
    </location>
</feature>
<dbReference type="InterPro" id="IPR038466">
    <property type="entry name" value="S8_pro-domain_sf"/>
</dbReference>
<dbReference type="Gene3D" id="3.40.50.200">
    <property type="entry name" value="Peptidase S8/S53 domain"/>
    <property type="match status" value="1"/>
</dbReference>
<dbReference type="InterPro" id="IPR034182">
    <property type="entry name" value="Kexin/furin"/>
</dbReference>
<evidence type="ECO:0000256" key="2">
    <source>
        <dbReference type="ARBA" id="ARBA00022685"/>
    </source>
</evidence>
<dbReference type="InterPro" id="IPR008979">
    <property type="entry name" value="Galactose-bd-like_sf"/>
</dbReference>
<evidence type="ECO:0000256" key="5">
    <source>
        <dbReference type="ARBA" id="ARBA00022825"/>
    </source>
</evidence>
<dbReference type="PROSITE" id="PS51892">
    <property type="entry name" value="SUBTILASE"/>
    <property type="match status" value="1"/>
</dbReference>
<organism evidence="10 11">
    <name type="scientific">Porites evermanni</name>
    <dbReference type="NCBI Taxonomy" id="104178"/>
    <lineage>
        <taxon>Eukaryota</taxon>
        <taxon>Metazoa</taxon>
        <taxon>Cnidaria</taxon>
        <taxon>Anthozoa</taxon>
        <taxon>Hexacorallia</taxon>
        <taxon>Scleractinia</taxon>
        <taxon>Fungiina</taxon>
        <taxon>Poritidae</taxon>
        <taxon>Porites</taxon>
    </lineage>
</organism>
<keyword evidence="1 7" id="KW-0645">Protease</keyword>
<keyword evidence="3 8" id="KW-0732">Signal</keyword>
<dbReference type="InterPro" id="IPR032815">
    <property type="entry name" value="S8_pro-domain"/>
</dbReference>
<dbReference type="InterPro" id="IPR015500">
    <property type="entry name" value="Peptidase_S8_subtilisin-rel"/>
</dbReference>
<evidence type="ECO:0000256" key="6">
    <source>
        <dbReference type="ARBA" id="ARBA00023145"/>
    </source>
</evidence>
<evidence type="ECO:0000256" key="1">
    <source>
        <dbReference type="ARBA" id="ARBA00022670"/>
    </source>
</evidence>
<comment type="similarity">
    <text evidence="7">Belongs to the peptidase S8 family.</text>
</comment>
<dbReference type="Gene3D" id="2.60.120.260">
    <property type="entry name" value="Galactose-binding domain-like"/>
    <property type="match status" value="1"/>
</dbReference>
<keyword evidence="4 7" id="KW-0378">Hydrolase</keyword>
<dbReference type="Gene3D" id="3.30.70.850">
    <property type="entry name" value="Peptidase S8, pro-domain"/>
    <property type="match status" value="1"/>
</dbReference>
<dbReference type="SUPFAM" id="SSF54897">
    <property type="entry name" value="Protease propeptides/inhibitors"/>
    <property type="match status" value="1"/>
</dbReference>
<dbReference type="PRINTS" id="PR00723">
    <property type="entry name" value="SUBTILISIN"/>
</dbReference>
<evidence type="ECO:0000256" key="4">
    <source>
        <dbReference type="ARBA" id="ARBA00022801"/>
    </source>
</evidence>
<dbReference type="Pfam" id="PF00082">
    <property type="entry name" value="Peptidase_S8"/>
    <property type="match status" value="1"/>
</dbReference>
<dbReference type="Pfam" id="PF16470">
    <property type="entry name" value="S8_pro-domain"/>
    <property type="match status" value="1"/>
</dbReference>
<dbReference type="InterPro" id="IPR002884">
    <property type="entry name" value="P_dom"/>
</dbReference>
<evidence type="ECO:0000313" key="10">
    <source>
        <dbReference type="EMBL" id="CAH3019419.1"/>
    </source>
</evidence>